<dbReference type="EMBL" id="KL584845">
    <property type="protein sequence ID" value="KEQ60020.1"/>
    <property type="molecule type" value="Genomic_DNA"/>
</dbReference>
<gene>
    <name evidence="2" type="ORF">M437DRAFT_68638</name>
</gene>
<protein>
    <submittedName>
        <fullName evidence="2">Uncharacterized protein</fullName>
    </submittedName>
</protein>
<dbReference type="GeneID" id="63918520"/>
<sequence>MARHIRADDPIMLRSENQKNTQEIREGRRNPNHGMTRTSKGSTTDEKKQTRDDVHNELRCIHTQKDNDPADIDRLLFLTKRKSACAAKRTRKIDTHVQQKEATVPSSLIQKNDSCKDQGVEQAVDHFTVTCLDVPRIDKAHQPRNDQLRTKKKG</sequence>
<evidence type="ECO:0000313" key="2">
    <source>
        <dbReference type="EMBL" id="KEQ60020.1"/>
    </source>
</evidence>
<name>A0A074VGZ5_AURM1</name>
<proteinExistence type="predicted"/>
<evidence type="ECO:0000313" key="3">
    <source>
        <dbReference type="Proteomes" id="UP000030672"/>
    </source>
</evidence>
<organism evidence="2 3">
    <name type="scientific">Aureobasidium melanogenum (strain CBS 110374)</name>
    <name type="common">Aureobasidium pullulans var. melanogenum</name>
    <dbReference type="NCBI Taxonomy" id="1043003"/>
    <lineage>
        <taxon>Eukaryota</taxon>
        <taxon>Fungi</taxon>
        <taxon>Dikarya</taxon>
        <taxon>Ascomycota</taxon>
        <taxon>Pezizomycotina</taxon>
        <taxon>Dothideomycetes</taxon>
        <taxon>Dothideomycetidae</taxon>
        <taxon>Dothideales</taxon>
        <taxon>Saccotheciaceae</taxon>
        <taxon>Aureobasidium</taxon>
    </lineage>
</organism>
<evidence type="ECO:0000256" key="1">
    <source>
        <dbReference type="SAM" id="MobiDB-lite"/>
    </source>
</evidence>
<accession>A0A074VGZ5</accession>
<feature type="compositionally biased region" description="Basic and acidic residues" evidence="1">
    <location>
        <begin position="43"/>
        <end position="53"/>
    </location>
</feature>
<dbReference type="RefSeq" id="XP_040877043.1">
    <property type="nucleotide sequence ID" value="XM_041025147.1"/>
</dbReference>
<dbReference type="Proteomes" id="UP000030672">
    <property type="component" value="Unassembled WGS sequence"/>
</dbReference>
<feature type="compositionally biased region" description="Basic and acidic residues" evidence="1">
    <location>
        <begin position="1"/>
        <end position="11"/>
    </location>
</feature>
<dbReference type="AlphaFoldDB" id="A0A074VGZ5"/>
<keyword evidence="3" id="KW-1185">Reference proteome</keyword>
<reference evidence="2 3" key="1">
    <citation type="journal article" date="2014" name="BMC Genomics">
        <title>Genome sequencing of four Aureobasidium pullulans varieties: biotechnological potential, stress tolerance, and description of new species.</title>
        <authorList>
            <person name="Gostin Ar C."/>
            <person name="Ohm R.A."/>
            <person name="Kogej T."/>
            <person name="Sonjak S."/>
            <person name="Turk M."/>
            <person name="Zajc J."/>
            <person name="Zalar P."/>
            <person name="Grube M."/>
            <person name="Sun H."/>
            <person name="Han J."/>
            <person name="Sharma A."/>
            <person name="Chiniquy J."/>
            <person name="Ngan C.Y."/>
            <person name="Lipzen A."/>
            <person name="Barry K."/>
            <person name="Grigoriev I.V."/>
            <person name="Gunde-Cimerman N."/>
        </authorList>
    </citation>
    <scope>NUCLEOTIDE SEQUENCE [LARGE SCALE GENOMIC DNA]</scope>
    <source>
        <strain evidence="2 3">CBS 110374</strain>
    </source>
</reference>
<dbReference type="HOGENOM" id="CLU_1703858_0_0_1"/>
<feature type="region of interest" description="Disordered" evidence="1">
    <location>
        <begin position="1"/>
        <end position="53"/>
    </location>
</feature>
<feature type="compositionally biased region" description="Polar residues" evidence="1">
    <location>
        <begin position="33"/>
        <end position="42"/>
    </location>
</feature>